<gene>
    <name evidence="1" type="ORF">DPMN_114267</name>
</gene>
<accession>A0A9D4QRE4</accession>
<comment type="caution">
    <text evidence="1">The sequence shown here is derived from an EMBL/GenBank/DDBJ whole genome shotgun (WGS) entry which is preliminary data.</text>
</comment>
<reference evidence="1" key="1">
    <citation type="journal article" date="2019" name="bioRxiv">
        <title>The Genome of the Zebra Mussel, Dreissena polymorpha: A Resource for Invasive Species Research.</title>
        <authorList>
            <person name="McCartney M.A."/>
            <person name="Auch B."/>
            <person name="Kono T."/>
            <person name="Mallez S."/>
            <person name="Zhang Y."/>
            <person name="Obille A."/>
            <person name="Becker A."/>
            <person name="Abrahante J.E."/>
            <person name="Garbe J."/>
            <person name="Badalamenti J.P."/>
            <person name="Herman A."/>
            <person name="Mangelson H."/>
            <person name="Liachko I."/>
            <person name="Sullivan S."/>
            <person name="Sone E.D."/>
            <person name="Koren S."/>
            <person name="Silverstein K.A.T."/>
            <person name="Beckman K.B."/>
            <person name="Gohl D.M."/>
        </authorList>
    </citation>
    <scope>NUCLEOTIDE SEQUENCE</scope>
    <source>
        <strain evidence="1">Duluth1</strain>
        <tissue evidence="1">Whole animal</tissue>
    </source>
</reference>
<dbReference type="Proteomes" id="UP000828390">
    <property type="component" value="Unassembled WGS sequence"/>
</dbReference>
<evidence type="ECO:0000313" key="2">
    <source>
        <dbReference type="Proteomes" id="UP000828390"/>
    </source>
</evidence>
<proteinExistence type="predicted"/>
<sequence>MVTTLVPQARRQEGRVVAVHISSVLAGLLRTRANCSVNINTLLLENNTLQFLQLKSTAPLVQKGTK</sequence>
<dbReference type="AlphaFoldDB" id="A0A9D4QRE4"/>
<organism evidence="1 2">
    <name type="scientific">Dreissena polymorpha</name>
    <name type="common">Zebra mussel</name>
    <name type="synonym">Mytilus polymorpha</name>
    <dbReference type="NCBI Taxonomy" id="45954"/>
    <lineage>
        <taxon>Eukaryota</taxon>
        <taxon>Metazoa</taxon>
        <taxon>Spiralia</taxon>
        <taxon>Lophotrochozoa</taxon>
        <taxon>Mollusca</taxon>
        <taxon>Bivalvia</taxon>
        <taxon>Autobranchia</taxon>
        <taxon>Heteroconchia</taxon>
        <taxon>Euheterodonta</taxon>
        <taxon>Imparidentia</taxon>
        <taxon>Neoheterodontei</taxon>
        <taxon>Myida</taxon>
        <taxon>Dreissenoidea</taxon>
        <taxon>Dreissenidae</taxon>
        <taxon>Dreissena</taxon>
    </lineage>
</organism>
<reference evidence="1" key="2">
    <citation type="submission" date="2020-11" db="EMBL/GenBank/DDBJ databases">
        <authorList>
            <person name="McCartney M.A."/>
            <person name="Auch B."/>
            <person name="Kono T."/>
            <person name="Mallez S."/>
            <person name="Becker A."/>
            <person name="Gohl D.M."/>
            <person name="Silverstein K.A.T."/>
            <person name="Koren S."/>
            <person name="Bechman K.B."/>
            <person name="Herman A."/>
            <person name="Abrahante J.E."/>
            <person name="Garbe J."/>
        </authorList>
    </citation>
    <scope>NUCLEOTIDE SEQUENCE</scope>
    <source>
        <strain evidence="1">Duluth1</strain>
        <tissue evidence="1">Whole animal</tissue>
    </source>
</reference>
<dbReference type="EMBL" id="JAIWYP010000004">
    <property type="protein sequence ID" value="KAH3840811.1"/>
    <property type="molecule type" value="Genomic_DNA"/>
</dbReference>
<name>A0A9D4QRE4_DREPO</name>
<protein>
    <submittedName>
        <fullName evidence="1">Uncharacterized protein</fullName>
    </submittedName>
</protein>
<evidence type="ECO:0000313" key="1">
    <source>
        <dbReference type="EMBL" id="KAH3840811.1"/>
    </source>
</evidence>
<keyword evidence="2" id="KW-1185">Reference proteome</keyword>